<feature type="compositionally biased region" description="Polar residues" evidence="1">
    <location>
        <begin position="1"/>
        <end position="11"/>
    </location>
</feature>
<name>A0AAD7U7X1_9STRA</name>
<evidence type="ECO:0000313" key="3">
    <source>
        <dbReference type="Proteomes" id="UP001230188"/>
    </source>
</evidence>
<comment type="caution">
    <text evidence="2">The sequence shown here is derived from an EMBL/GenBank/DDBJ whole genome shotgun (WGS) entry which is preliminary data.</text>
</comment>
<sequence length="233" mass="24744">MEKLTKPTSPRFSLGRRWDDSKVKVSGPGPGHYTTVGGVGERAPTMKASKVVSFGASRHDTKPSVHTAGPGAYDISSQMGTQVLSTRPSSPMPSFAGRVARKVVGADVMGPGVCRRDTFVDPHSAPNKRWAPRYSFGMAHPAPKRMDTPGPGECVVQDAYFPDKRAAPAFTLSGRQKIQIKSATTVGPGRCREDSSLGKQRVSTQKNAPSFSFGQRSCPSQSHATTPGPGAYG</sequence>
<dbReference type="EMBL" id="JAQMWT010000563">
    <property type="protein sequence ID" value="KAJ8599469.1"/>
    <property type="molecule type" value="Genomic_DNA"/>
</dbReference>
<gene>
    <name evidence="2" type="ORF">CTAYLR_008040</name>
</gene>
<feature type="region of interest" description="Disordered" evidence="1">
    <location>
        <begin position="1"/>
        <end position="74"/>
    </location>
</feature>
<dbReference type="Proteomes" id="UP001230188">
    <property type="component" value="Unassembled WGS sequence"/>
</dbReference>
<reference evidence="2" key="1">
    <citation type="submission" date="2023-01" db="EMBL/GenBank/DDBJ databases">
        <title>Metagenome sequencing of chrysophaentin producing Chrysophaeum taylorii.</title>
        <authorList>
            <person name="Davison J."/>
            <person name="Bewley C."/>
        </authorList>
    </citation>
    <scope>NUCLEOTIDE SEQUENCE</scope>
    <source>
        <strain evidence="2">NIES-1699</strain>
    </source>
</reference>
<dbReference type="InterPro" id="IPR010736">
    <property type="entry name" value="SHIPPO-rpt"/>
</dbReference>
<feature type="compositionally biased region" description="Polar residues" evidence="1">
    <location>
        <begin position="197"/>
        <end position="225"/>
    </location>
</feature>
<accession>A0AAD7U7X1</accession>
<protein>
    <recommendedName>
        <fullName evidence="4">Flagellar associated protein</fullName>
    </recommendedName>
</protein>
<dbReference type="PANTHER" id="PTHR40429:SF1">
    <property type="entry name" value="FLAGELLAR ASSOCIATED PROTEIN"/>
    <property type="match status" value="1"/>
</dbReference>
<dbReference type="Pfam" id="PF07004">
    <property type="entry name" value="SHIPPO-rpt"/>
    <property type="match status" value="3"/>
</dbReference>
<proteinExistence type="predicted"/>
<organism evidence="2 3">
    <name type="scientific">Chrysophaeum taylorii</name>
    <dbReference type="NCBI Taxonomy" id="2483200"/>
    <lineage>
        <taxon>Eukaryota</taxon>
        <taxon>Sar</taxon>
        <taxon>Stramenopiles</taxon>
        <taxon>Ochrophyta</taxon>
        <taxon>Pelagophyceae</taxon>
        <taxon>Pelagomonadales</taxon>
        <taxon>Pelagomonadaceae</taxon>
        <taxon>Chrysophaeum</taxon>
    </lineage>
</organism>
<keyword evidence="3" id="KW-1185">Reference proteome</keyword>
<evidence type="ECO:0008006" key="4">
    <source>
        <dbReference type="Google" id="ProtNLM"/>
    </source>
</evidence>
<feature type="region of interest" description="Disordered" evidence="1">
    <location>
        <begin position="181"/>
        <end position="233"/>
    </location>
</feature>
<evidence type="ECO:0000313" key="2">
    <source>
        <dbReference type="EMBL" id="KAJ8599469.1"/>
    </source>
</evidence>
<dbReference type="AlphaFoldDB" id="A0AAD7U7X1"/>
<evidence type="ECO:0000256" key="1">
    <source>
        <dbReference type="SAM" id="MobiDB-lite"/>
    </source>
</evidence>
<dbReference type="PANTHER" id="PTHR40429">
    <property type="entry name" value="FLAGELLAR ASSOCIATED PROTEIN"/>
    <property type="match status" value="1"/>
</dbReference>